<accession>A0A915HIC9</accession>
<dbReference type="SMART" id="SM00320">
    <property type="entry name" value="WD40"/>
    <property type="match status" value="1"/>
</dbReference>
<evidence type="ECO:0000256" key="1">
    <source>
        <dbReference type="PROSITE-ProRule" id="PRU00221"/>
    </source>
</evidence>
<sequence>MRNDHNEQIIPEPGYSINHVWDCAFTADSQYIFTCSSDNAVRLWKAEDGGPPIRSQAPLPGIGKSSIPVVNALSGYGKMNTNVENGKISSTVEWASKPIREYLGHQRSVTCIALADTPIY</sequence>
<keyword evidence="2" id="KW-1185">Reference proteome</keyword>
<dbReference type="InterPro" id="IPR015943">
    <property type="entry name" value="WD40/YVTN_repeat-like_dom_sf"/>
</dbReference>
<evidence type="ECO:0000313" key="2">
    <source>
        <dbReference type="Proteomes" id="UP000887565"/>
    </source>
</evidence>
<dbReference type="Gene3D" id="2.130.10.10">
    <property type="entry name" value="YVTN repeat-like/Quinoprotein amine dehydrogenase"/>
    <property type="match status" value="1"/>
</dbReference>
<reference evidence="3" key="1">
    <citation type="submission" date="2022-11" db="UniProtKB">
        <authorList>
            <consortium name="WormBaseParasite"/>
        </authorList>
    </citation>
    <scope>IDENTIFICATION</scope>
</reference>
<dbReference type="WBParaSite" id="nRc.2.0.1.t01398-RA">
    <property type="protein sequence ID" value="nRc.2.0.1.t01398-RA"/>
    <property type="gene ID" value="nRc.2.0.1.g01398"/>
</dbReference>
<protein>
    <submittedName>
        <fullName evidence="3">Uncharacterized protein</fullName>
    </submittedName>
</protein>
<dbReference type="PROSITE" id="PS50082">
    <property type="entry name" value="WD_REPEATS_2"/>
    <property type="match status" value="1"/>
</dbReference>
<proteinExistence type="predicted"/>
<name>A0A915HIC9_ROMCU</name>
<dbReference type="AlphaFoldDB" id="A0A915HIC9"/>
<keyword evidence="1" id="KW-0853">WD repeat</keyword>
<dbReference type="InterPro" id="IPR036322">
    <property type="entry name" value="WD40_repeat_dom_sf"/>
</dbReference>
<dbReference type="Pfam" id="PF00400">
    <property type="entry name" value="WD40"/>
    <property type="match status" value="1"/>
</dbReference>
<dbReference type="Proteomes" id="UP000887565">
    <property type="component" value="Unplaced"/>
</dbReference>
<evidence type="ECO:0000313" key="3">
    <source>
        <dbReference type="WBParaSite" id="nRc.2.0.1.t01398-RA"/>
    </source>
</evidence>
<organism evidence="2 3">
    <name type="scientific">Romanomermis culicivorax</name>
    <name type="common">Nematode worm</name>
    <dbReference type="NCBI Taxonomy" id="13658"/>
    <lineage>
        <taxon>Eukaryota</taxon>
        <taxon>Metazoa</taxon>
        <taxon>Ecdysozoa</taxon>
        <taxon>Nematoda</taxon>
        <taxon>Enoplea</taxon>
        <taxon>Dorylaimia</taxon>
        <taxon>Mermithida</taxon>
        <taxon>Mermithoidea</taxon>
        <taxon>Mermithidae</taxon>
        <taxon>Romanomermis</taxon>
    </lineage>
</organism>
<feature type="repeat" description="WD" evidence="1">
    <location>
        <begin position="24"/>
        <end position="49"/>
    </location>
</feature>
<dbReference type="SUPFAM" id="SSF50978">
    <property type="entry name" value="WD40 repeat-like"/>
    <property type="match status" value="1"/>
</dbReference>
<dbReference type="InterPro" id="IPR001680">
    <property type="entry name" value="WD40_rpt"/>
</dbReference>